<evidence type="ECO:0000313" key="2">
    <source>
        <dbReference type="Proteomes" id="UP001652741"/>
    </source>
</evidence>
<feature type="compositionally biased region" description="Polar residues" evidence="1">
    <location>
        <begin position="151"/>
        <end position="164"/>
    </location>
</feature>
<sequence length="164" mass="17410">MHHPLAQIHAPPALTQPRPHSSPYDPAAGFMVFYDLVLGLDAMLRVLRLVPGLYSGGQEVGRPTPLLPVKCQLGGGLPYSHTVPPGNYVPLAIKQPMPRMQPSPSLSLMVELQAAGGLDAYVQEVQRLVSQGWSSSTSTTSSRAGTRGSQYVPSLSDPSLAQAS</sequence>
<dbReference type="PANTHER" id="PTHR33820:SF4">
    <property type="entry name" value="COILED-COIL DOMAIN-CONTAINING PROTEIN 17"/>
    <property type="match status" value="1"/>
</dbReference>
<proteinExistence type="predicted"/>
<evidence type="ECO:0000256" key="1">
    <source>
        <dbReference type="SAM" id="MobiDB-lite"/>
    </source>
</evidence>
<protein>
    <submittedName>
        <fullName evidence="3">Coiled-coil domain-containing protein 17</fullName>
    </submittedName>
</protein>
<feature type="region of interest" description="Disordered" evidence="1">
    <location>
        <begin position="1"/>
        <end position="21"/>
    </location>
</feature>
<feature type="compositionally biased region" description="Low complexity" evidence="1">
    <location>
        <begin position="134"/>
        <end position="149"/>
    </location>
</feature>
<dbReference type="Proteomes" id="UP001652741">
    <property type="component" value="Chromosome ssa10"/>
</dbReference>
<dbReference type="PANTHER" id="PTHR33820">
    <property type="entry name" value="COILED-COIL DOMAIN-CONTAINING PROTEIN 17"/>
    <property type="match status" value="1"/>
</dbReference>
<gene>
    <name evidence="3" type="primary">LOC106560474</name>
</gene>
<dbReference type="AlphaFoldDB" id="A0A1S3KJL1"/>
<keyword evidence="2" id="KW-1185">Reference proteome</keyword>
<accession>A0A1S3KJL1</accession>
<evidence type="ECO:0000313" key="3">
    <source>
        <dbReference type="RefSeq" id="XP_013978906.2"/>
    </source>
</evidence>
<organism evidence="2 3">
    <name type="scientific">Salmo salar</name>
    <name type="common">Atlantic salmon</name>
    <dbReference type="NCBI Taxonomy" id="8030"/>
    <lineage>
        <taxon>Eukaryota</taxon>
        <taxon>Metazoa</taxon>
        <taxon>Chordata</taxon>
        <taxon>Craniata</taxon>
        <taxon>Vertebrata</taxon>
        <taxon>Euteleostomi</taxon>
        <taxon>Actinopterygii</taxon>
        <taxon>Neopterygii</taxon>
        <taxon>Teleostei</taxon>
        <taxon>Protacanthopterygii</taxon>
        <taxon>Salmoniformes</taxon>
        <taxon>Salmonidae</taxon>
        <taxon>Salmoninae</taxon>
        <taxon>Salmo</taxon>
    </lineage>
</organism>
<feature type="region of interest" description="Disordered" evidence="1">
    <location>
        <begin position="132"/>
        <end position="164"/>
    </location>
</feature>
<dbReference type="KEGG" id="sasa:106560474"/>
<dbReference type="InterPro" id="IPR038800">
    <property type="entry name" value="CCDC17"/>
</dbReference>
<dbReference type="GeneID" id="106560474"/>
<reference evidence="3" key="1">
    <citation type="submission" date="2025-08" db="UniProtKB">
        <authorList>
            <consortium name="RefSeq"/>
        </authorList>
    </citation>
    <scope>IDENTIFICATION</scope>
</reference>
<name>A0A1S3KJL1_SALSA</name>
<dbReference type="RefSeq" id="XP_013978906.2">
    <property type="nucleotide sequence ID" value="XM_014123431.2"/>
</dbReference>